<keyword evidence="6 8" id="KW-0503">Monooxygenase</keyword>
<dbReference type="PRINTS" id="PR00463">
    <property type="entry name" value="EP450I"/>
</dbReference>
<dbReference type="InterPro" id="IPR001128">
    <property type="entry name" value="Cyt_P450"/>
</dbReference>
<reference evidence="9 10" key="1">
    <citation type="journal article" date="2019" name="Emerg. Microbes Infect.">
        <title>Comprehensive subspecies identification of 175 nontuberculous mycobacteria species based on 7547 genomic profiles.</title>
        <authorList>
            <person name="Matsumoto Y."/>
            <person name="Kinjo T."/>
            <person name="Motooka D."/>
            <person name="Nabeya D."/>
            <person name="Jung N."/>
            <person name="Uechi K."/>
            <person name="Horii T."/>
            <person name="Iida T."/>
            <person name="Fujita J."/>
            <person name="Nakamura S."/>
        </authorList>
    </citation>
    <scope>NUCLEOTIDE SEQUENCE [LARGE SCALE GENOMIC DNA]</scope>
    <source>
        <strain evidence="9 10">JCM 17322</strain>
    </source>
</reference>
<dbReference type="GO" id="GO:0016705">
    <property type="term" value="F:oxidoreductase activity, acting on paired donors, with incorporation or reduction of molecular oxygen"/>
    <property type="evidence" value="ECO:0007669"/>
    <property type="project" value="InterPro"/>
</dbReference>
<dbReference type="Pfam" id="PF00067">
    <property type="entry name" value="p450"/>
    <property type="match status" value="1"/>
</dbReference>
<feature type="binding site" description="axial binding residue" evidence="7">
    <location>
        <position position="413"/>
    </location>
    <ligand>
        <name>heme</name>
        <dbReference type="ChEBI" id="CHEBI:30413"/>
    </ligand>
    <ligandPart>
        <name>Fe</name>
        <dbReference type="ChEBI" id="CHEBI:18248"/>
    </ligandPart>
</feature>
<evidence type="ECO:0000256" key="2">
    <source>
        <dbReference type="ARBA" id="ARBA00022617"/>
    </source>
</evidence>
<dbReference type="Gene3D" id="1.10.630.10">
    <property type="entry name" value="Cytochrome P450"/>
    <property type="match status" value="1"/>
</dbReference>
<dbReference type="SUPFAM" id="SSF48264">
    <property type="entry name" value="Cytochrome P450"/>
    <property type="match status" value="1"/>
</dbReference>
<evidence type="ECO:0000256" key="7">
    <source>
        <dbReference type="PIRSR" id="PIRSR602401-1"/>
    </source>
</evidence>
<keyword evidence="10" id="KW-1185">Reference proteome</keyword>
<dbReference type="PRINTS" id="PR00385">
    <property type="entry name" value="P450"/>
</dbReference>
<evidence type="ECO:0000313" key="10">
    <source>
        <dbReference type="Proteomes" id="UP000465361"/>
    </source>
</evidence>
<accession>A0A7I9Y245</accession>
<keyword evidence="2 7" id="KW-0349">Heme</keyword>
<sequence>MATLSAERPPARPAQRLSTWTMTREALTVGFDVGEGFLGRTRGHDIVRFRCGGRRFVSISHPDYVDHVLYEARLKYVKSDEYEPIRATAGINLLTDEGESWAAHRGALNPIFARRHLNGLIDLMIDPISAVTAALVARPDPVAFDMHATMVEATLRVVANALFGQDFGPLVHTMHDLATRGLRHTERLERLRLWGLLPSACYTALTWCAYSGIPLPPPLRDMQKITLELDRAVNAVIDERLAHPTDAPDLLNVLLHADHGSWPRKRVRDEALTFMLAGHETTANAMSWFWYLMALHTDARSRLLAEVDEVLGARRPTADDLGNLPWTTACLQESQRYFSSAWILSRKAIEDDVIDGHHIRRGTTVIIPIHQIHHDPRWWPDPEKFDPTRFLGDAAKSRPRSAYLPFGGGRRICIGQSFALMEMVLMAAIMSQHFTFDLAPGHPVDLEATLTLRPKRGVHVIATRRS</sequence>
<gene>
    <name evidence="9" type="primary">cyp132</name>
    <name evidence="9" type="ORF">MBOT_34960</name>
</gene>
<organism evidence="9 10">
    <name type="scientific">Mycobacterium botniense</name>
    <dbReference type="NCBI Taxonomy" id="84962"/>
    <lineage>
        <taxon>Bacteria</taxon>
        <taxon>Bacillati</taxon>
        <taxon>Actinomycetota</taxon>
        <taxon>Actinomycetes</taxon>
        <taxon>Mycobacteriales</taxon>
        <taxon>Mycobacteriaceae</taxon>
        <taxon>Mycobacterium</taxon>
    </lineage>
</organism>
<comment type="cofactor">
    <cofactor evidence="7">
        <name>heme</name>
        <dbReference type="ChEBI" id="CHEBI:30413"/>
    </cofactor>
</comment>
<evidence type="ECO:0000256" key="8">
    <source>
        <dbReference type="RuleBase" id="RU000461"/>
    </source>
</evidence>
<dbReference type="InterPro" id="IPR002401">
    <property type="entry name" value="Cyt_P450_E_grp-I"/>
</dbReference>
<dbReference type="Proteomes" id="UP000465361">
    <property type="component" value="Unassembled WGS sequence"/>
</dbReference>
<dbReference type="InterPro" id="IPR050196">
    <property type="entry name" value="Cytochrome_P450_Monoox"/>
</dbReference>
<dbReference type="PANTHER" id="PTHR24291">
    <property type="entry name" value="CYTOCHROME P450 FAMILY 4"/>
    <property type="match status" value="1"/>
</dbReference>
<evidence type="ECO:0000313" key="9">
    <source>
        <dbReference type="EMBL" id="GFG76131.1"/>
    </source>
</evidence>
<keyword evidence="4 8" id="KW-0560">Oxidoreductase</keyword>
<dbReference type="InterPro" id="IPR036396">
    <property type="entry name" value="Cyt_P450_sf"/>
</dbReference>
<dbReference type="GO" id="GO:0004497">
    <property type="term" value="F:monooxygenase activity"/>
    <property type="evidence" value="ECO:0007669"/>
    <property type="project" value="UniProtKB-KW"/>
</dbReference>
<keyword evidence="3 7" id="KW-0479">Metal-binding</keyword>
<comment type="caution">
    <text evidence="9">The sequence shown here is derived from an EMBL/GenBank/DDBJ whole genome shotgun (WGS) entry which is preliminary data.</text>
</comment>
<dbReference type="AlphaFoldDB" id="A0A7I9Y245"/>
<evidence type="ECO:0000256" key="6">
    <source>
        <dbReference type="ARBA" id="ARBA00023033"/>
    </source>
</evidence>
<evidence type="ECO:0000256" key="4">
    <source>
        <dbReference type="ARBA" id="ARBA00023002"/>
    </source>
</evidence>
<evidence type="ECO:0000256" key="3">
    <source>
        <dbReference type="ARBA" id="ARBA00022723"/>
    </source>
</evidence>
<dbReference type="RefSeq" id="WP_163759233.1">
    <property type="nucleotide sequence ID" value="NZ_BLKW01000004.1"/>
</dbReference>
<keyword evidence="5 7" id="KW-0408">Iron</keyword>
<dbReference type="PANTHER" id="PTHR24291:SF50">
    <property type="entry name" value="BIFUNCTIONAL ALBAFLAVENONE MONOOXYGENASE_TERPENE SYNTHASE"/>
    <property type="match status" value="1"/>
</dbReference>
<evidence type="ECO:0000256" key="1">
    <source>
        <dbReference type="ARBA" id="ARBA00010617"/>
    </source>
</evidence>
<dbReference type="EMBL" id="BLKW01000004">
    <property type="protein sequence ID" value="GFG76131.1"/>
    <property type="molecule type" value="Genomic_DNA"/>
</dbReference>
<comment type="similarity">
    <text evidence="1 8">Belongs to the cytochrome P450 family.</text>
</comment>
<dbReference type="CDD" id="cd20620">
    <property type="entry name" value="CYP132-like"/>
    <property type="match status" value="1"/>
</dbReference>
<dbReference type="InterPro" id="IPR017972">
    <property type="entry name" value="Cyt_P450_CS"/>
</dbReference>
<proteinExistence type="inferred from homology"/>
<protein>
    <submittedName>
        <fullName evidence="9">Putative cytochrome P450 132</fullName>
    </submittedName>
</protein>
<dbReference type="GO" id="GO:0005506">
    <property type="term" value="F:iron ion binding"/>
    <property type="evidence" value="ECO:0007669"/>
    <property type="project" value="InterPro"/>
</dbReference>
<evidence type="ECO:0000256" key="5">
    <source>
        <dbReference type="ARBA" id="ARBA00023004"/>
    </source>
</evidence>
<dbReference type="GO" id="GO:0020037">
    <property type="term" value="F:heme binding"/>
    <property type="evidence" value="ECO:0007669"/>
    <property type="project" value="InterPro"/>
</dbReference>
<dbReference type="PROSITE" id="PS00086">
    <property type="entry name" value="CYTOCHROME_P450"/>
    <property type="match status" value="1"/>
</dbReference>
<name>A0A7I9Y245_9MYCO</name>